<evidence type="ECO:0000256" key="1">
    <source>
        <dbReference type="SAM" id="MobiDB-lite"/>
    </source>
</evidence>
<reference evidence="2 3" key="1">
    <citation type="submission" date="2019-09" db="EMBL/GenBank/DDBJ databases">
        <authorList>
            <person name="Chandra G."/>
            <person name="Truman W A."/>
        </authorList>
    </citation>
    <scope>NUCLEOTIDE SEQUENCE [LARGE SCALE GENOMIC DNA]</scope>
    <source>
        <strain evidence="2">PS723</strain>
    </source>
</reference>
<evidence type="ECO:0000313" key="3">
    <source>
        <dbReference type="Proteomes" id="UP000379480"/>
    </source>
</evidence>
<dbReference type="OrthoDB" id="501284at2"/>
<feature type="compositionally biased region" description="Basic and acidic residues" evidence="1">
    <location>
        <begin position="657"/>
        <end position="669"/>
    </location>
</feature>
<organism evidence="2 3">
    <name type="scientific">Pseudomonas fluorescens</name>
    <dbReference type="NCBI Taxonomy" id="294"/>
    <lineage>
        <taxon>Bacteria</taxon>
        <taxon>Pseudomonadati</taxon>
        <taxon>Pseudomonadota</taxon>
        <taxon>Gammaproteobacteria</taxon>
        <taxon>Pseudomonadales</taxon>
        <taxon>Pseudomonadaceae</taxon>
        <taxon>Pseudomonas</taxon>
    </lineage>
</organism>
<proteinExistence type="predicted"/>
<feature type="compositionally biased region" description="Basic and acidic residues" evidence="1">
    <location>
        <begin position="634"/>
        <end position="645"/>
    </location>
</feature>
<accession>A0A5E7C116</accession>
<sequence length="669" mass="75249">MMTGSRLIAPEGYLCLSKGITYHFLNSNGKRNRVRLVMFSDRGKELSAHLITLTRIEFEEALENGWVLEDGPGDKFPPWLAPIDGVSVTHLEGRRHSVKESYDQKVNRRFMAICDLVARRDEILADDNPDSLINAHAKGQKPQQNAARVRLWFYTYITFGYNKWALMPPLHRIGGWNREDPSRTRKLGRPSPKGKLYGYPSDARMKEKILSGFLKFKSEYKTKNDIYNAIVIHEFGCIVLGDIDDKKYVHPDGKPFPSFNQIKYWIGQLISPKALRRALKGQHKARAMSGAEGSFAELIINVNQNVEFDGYNISEKLTGLIEESAVDSFCVVRAVCGLSGAVLGVGFAEGKENMDAYKMALFCMAIDKVKFGDLFGIEIKSGEWPSEGLSGGTVFDRGPGAGYESEPNINWLKAFELTPVFSGQSKATVEASHPRDKKSLGQPTHVHSKLNFVEMAKREILRAISDNRTSDAGRRMEEEMYMAGIKPTPFNIYNYWSCRGRDSSIGMQFDTAVRTFLKNCPAHIRKDAVYLYGRKYRSQSLVATGVFDRVAMNGVIETSVFVLTMCVRHIWIEVNGVLYELDFVRTASTPAGTVDISLRDLQEIDQLRRNAAAALRDERPAAQQHFKDRFKRNTGKDSDSGERKLGRPAKGGAAQRDGADYDRFRGKAK</sequence>
<dbReference type="Proteomes" id="UP000379480">
    <property type="component" value="Unassembled WGS sequence"/>
</dbReference>
<name>A0A5E7C116_PSEFL</name>
<evidence type="ECO:0000313" key="2">
    <source>
        <dbReference type="EMBL" id="VVN98452.1"/>
    </source>
</evidence>
<protein>
    <submittedName>
        <fullName evidence="2">Uncharacterized protein</fullName>
    </submittedName>
</protein>
<feature type="region of interest" description="Disordered" evidence="1">
    <location>
        <begin position="617"/>
        <end position="669"/>
    </location>
</feature>
<dbReference type="RefSeq" id="WP_150803912.1">
    <property type="nucleotide sequence ID" value="NZ_CABVHY010000010.1"/>
</dbReference>
<dbReference type="AlphaFoldDB" id="A0A5E7C116"/>
<dbReference type="EMBL" id="CABVHY010000010">
    <property type="protein sequence ID" value="VVN98452.1"/>
    <property type="molecule type" value="Genomic_DNA"/>
</dbReference>
<gene>
    <name evidence="2" type="ORF">PS723_02445</name>
</gene>